<evidence type="ECO:0000313" key="2">
    <source>
        <dbReference type="EMBL" id="KAJ1127613.1"/>
    </source>
</evidence>
<evidence type="ECO:0000313" key="3">
    <source>
        <dbReference type="Proteomes" id="UP001066276"/>
    </source>
</evidence>
<reference evidence="2" key="1">
    <citation type="journal article" date="2022" name="bioRxiv">
        <title>Sequencing and chromosome-scale assembly of the giantPleurodeles waltlgenome.</title>
        <authorList>
            <person name="Brown T."/>
            <person name="Elewa A."/>
            <person name="Iarovenko S."/>
            <person name="Subramanian E."/>
            <person name="Araus A.J."/>
            <person name="Petzold A."/>
            <person name="Susuki M."/>
            <person name="Suzuki K.-i.T."/>
            <person name="Hayashi T."/>
            <person name="Toyoda A."/>
            <person name="Oliveira C."/>
            <person name="Osipova E."/>
            <person name="Leigh N.D."/>
            <person name="Simon A."/>
            <person name="Yun M.H."/>
        </authorList>
    </citation>
    <scope>NUCLEOTIDE SEQUENCE</scope>
    <source>
        <strain evidence="2">20211129_DDA</strain>
        <tissue evidence="2">Liver</tissue>
    </source>
</reference>
<organism evidence="2 3">
    <name type="scientific">Pleurodeles waltl</name>
    <name type="common">Iberian ribbed newt</name>
    <dbReference type="NCBI Taxonomy" id="8319"/>
    <lineage>
        <taxon>Eukaryota</taxon>
        <taxon>Metazoa</taxon>
        <taxon>Chordata</taxon>
        <taxon>Craniata</taxon>
        <taxon>Vertebrata</taxon>
        <taxon>Euteleostomi</taxon>
        <taxon>Amphibia</taxon>
        <taxon>Batrachia</taxon>
        <taxon>Caudata</taxon>
        <taxon>Salamandroidea</taxon>
        <taxon>Salamandridae</taxon>
        <taxon>Pleurodelinae</taxon>
        <taxon>Pleurodeles</taxon>
    </lineage>
</organism>
<name>A0AAV7PHA2_PLEWA</name>
<accession>A0AAV7PHA2</accession>
<keyword evidence="3" id="KW-1185">Reference proteome</keyword>
<dbReference type="Proteomes" id="UP001066276">
    <property type="component" value="Chromosome 7"/>
</dbReference>
<dbReference type="AlphaFoldDB" id="A0AAV7PHA2"/>
<dbReference type="EMBL" id="JANPWB010000011">
    <property type="protein sequence ID" value="KAJ1127613.1"/>
    <property type="molecule type" value="Genomic_DNA"/>
</dbReference>
<gene>
    <name evidence="2" type="ORF">NDU88_006009</name>
</gene>
<protein>
    <submittedName>
        <fullName evidence="2">Uncharacterized protein</fullName>
    </submittedName>
</protein>
<sequence length="91" mass="9418">MRCPAGQATPAQPFQRFNRVPSPLLGIYTRGSHHGVNCGLLTSRGPERDPEGTRAPQSGAPHITGGTAGQGIRRSSTQPEGELESAAITGG</sequence>
<comment type="caution">
    <text evidence="2">The sequence shown here is derived from an EMBL/GenBank/DDBJ whole genome shotgun (WGS) entry which is preliminary data.</text>
</comment>
<proteinExistence type="predicted"/>
<feature type="region of interest" description="Disordered" evidence="1">
    <location>
        <begin position="38"/>
        <end position="91"/>
    </location>
</feature>
<evidence type="ECO:0000256" key="1">
    <source>
        <dbReference type="SAM" id="MobiDB-lite"/>
    </source>
</evidence>